<reference evidence="7" key="1">
    <citation type="submission" date="2016-04" db="EMBL/GenBank/DDBJ databases">
        <authorList>
            <person name="Quiroz-Castaneda R.E."/>
            <person name="Martinez-Ocampo F."/>
        </authorList>
    </citation>
    <scope>NUCLEOTIDE SEQUENCE [LARGE SCALE GENOMIC DNA]</scope>
    <source>
        <strain evidence="7">INIFAP01</strain>
    </source>
</reference>
<dbReference type="STRING" id="432608.A6V39_02120"/>
<evidence type="ECO:0000256" key="3">
    <source>
        <dbReference type="PIRNR" id="PIRNR006230"/>
    </source>
</evidence>
<keyword evidence="3" id="KW-0963">Cytoplasm</keyword>
<dbReference type="SUPFAM" id="SSF52540">
    <property type="entry name" value="P-loop containing nucleoside triphosphate hydrolases"/>
    <property type="match status" value="1"/>
</dbReference>
<dbReference type="EMBL" id="LWUJ01000011">
    <property type="protein sequence ID" value="OAL10221.1"/>
    <property type="molecule type" value="Genomic_DNA"/>
</dbReference>
<keyword evidence="2 3" id="KW-0342">GTP-binding</keyword>
<evidence type="ECO:0000313" key="6">
    <source>
        <dbReference type="EMBL" id="OAL10221.1"/>
    </source>
</evidence>
<evidence type="ECO:0000259" key="5">
    <source>
        <dbReference type="Pfam" id="PF01926"/>
    </source>
</evidence>
<name>A0A1A9QE01_9MOLU</name>
<evidence type="ECO:0000256" key="4">
    <source>
        <dbReference type="PIRSR" id="PIRSR006230-1"/>
    </source>
</evidence>
<dbReference type="GO" id="GO:0003924">
    <property type="term" value="F:GTPase activity"/>
    <property type="evidence" value="ECO:0007669"/>
    <property type="project" value="TreeGrafter"/>
</dbReference>
<proteinExistence type="inferred from homology"/>
<protein>
    <recommendedName>
        <fullName evidence="3">Ribosome biogenesis GTPase A</fullName>
    </recommendedName>
</protein>
<dbReference type="InterPro" id="IPR006073">
    <property type="entry name" value="GTP-bd"/>
</dbReference>
<dbReference type="PANTHER" id="PTHR45782">
    <property type="entry name" value="MITOCHONDRIAL RIBOSOME-ASSOCIATED GTPASE 1"/>
    <property type="match status" value="1"/>
</dbReference>
<feature type="binding site" evidence="4">
    <location>
        <begin position="119"/>
        <end position="124"/>
    </location>
    <ligand>
        <name>GTP</name>
        <dbReference type="ChEBI" id="CHEBI:37565"/>
    </ligand>
</feature>
<sequence length="263" mass="30394">MGIKLELPSHIKNALLNLNVFKKEVDLIINVIDARSTKVSNLNDEISKIFFNTKILSLFSKVDLADVKPSKNAFDFRFQSNRNKILKLIKDILAPERAKFRAEGYLQPHFQILVVGLPNTGKSTLINLLKNKKISPCENTPGVTKKITKYYLGDNLWLYDSPGIFFYKNISEELLQKLIVINAVPAQIKEYSNILESSFLYLKKHYPESLKGLNNENYIDFIESLARRYNFKSKNDIWDITKAEEKFLFLLRNGGIKNISWDQ</sequence>
<dbReference type="Gene3D" id="1.10.1580.10">
    <property type="match status" value="1"/>
</dbReference>
<dbReference type="GO" id="GO:0005525">
    <property type="term" value="F:GTP binding"/>
    <property type="evidence" value="ECO:0007669"/>
    <property type="project" value="UniProtKB-KW"/>
</dbReference>
<comment type="function">
    <text evidence="3">Required for a late step of 50S ribosomal subunit assembly. Has GTPase activity.</text>
</comment>
<dbReference type="GO" id="GO:0005737">
    <property type="term" value="C:cytoplasm"/>
    <property type="evidence" value="ECO:0007669"/>
    <property type="project" value="UniProtKB-SubCell"/>
</dbReference>
<gene>
    <name evidence="6" type="ORF">A6V39_02120</name>
</gene>
<dbReference type="PIRSF" id="PIRSF006230">
    <property type="entry name" value="MG442"/>
    <property type="match status" value="1"/>
</dbReference>
<accession>A0A1A9QE01</accession>
<comment type="similarity">
    <text evidence="3">Belongs to the TRAFAC class YlqF/YawG GTPase family. MTG1 subfamily.</text>
</comment>
<dbReference type="Pfam" id="PF01926">
    <property type="entry name" value="MMR_HSR1"/>
    <property type="match status" value="1"/>
</dbReference>
<dbReference type="PANTHER" id="PTHR45782:SF4">
    <property type="entry name" value="MITOCHONDRIAL RIBOSOME-ASSOCIATED GTPASE 1"/>
    <property type="match status" value="1"/>
</dbReference>
<organism evidence="6 7">
    <name type="scientific">Candidatus Mycoplasma haematobovis</name>
    <dbReference type="NCBI Taxonomy" id="432608"/>
    <lineage>
        <taxon>Bacteria</taxon>
        <taxon>Bacillati</taxon>
        <taxon>Mycoplasmatota</taxon>
        <taxon>Mollicutes</taxon>
        <taxon>Mycoplasmataceae</taxon>
        <taxon>Mycoplasma</taxon>
    </lineage>
</organism>
<dbReference type="Gene3D" id="3.40.50.300">
    <property type="entry name" value="P-loop containing nucleotide triphosphate hydrolases"/>
    <property type="match status" value="1"/>
</dbReference>
<dbReference type="Proteomes" id="UP000077623">
    <property type="component" value="Unassembled WGS sequence"/>
</dbReference>
<feature type="binding site" evidence="4">
    <location>
        <position position="163"/>
    </location>
    <ligand>
        <name>GTP</name>
        <dbReference type="ChEBI" id="CHEBI:37565"/>
    </ligand>
</feature>
<keyword evidence="7" id="KW-1185">Reference proteome</keyword>
<dbReference type="AlphaFoldDB" id="A0A1A9QE01"/>
<dbReference type="GO" id="GO:0006412">
    <property type="term" value="P:translation"/>
    <property type="evidence" value="ECO:0007669"/>
    <property type="project" value="TreeGrafter"/>
</dbReference>
<dbReference type="RefSeq" id="WP_187150069.1">
    <property type="nucleotide sequence ID" value="NZ_LWUJ01000011.1"/>
</dbReference>
<keyword evidence="1 3" id="KW-0547">Nucleotide-binding</keyword>
<evidence type="ECO:0000256" key="1">
    <source>
        <dbReference type="ARBA" id="ARBA00022741"/>
    </source>
</evidence>
<dbReference type="InterPro" id="IPR016478">
    <property type="entry name" value="GTPase_MTG1"/>
</dbReference>
<feature type="domain" description="G" evidence="5">
    <location>
        <begin position="112"/>
        <end position="173"/>
    </location>
</feature>
<comment type="caution">
    <text evidence="6">The sequence shown here is derived from an EMBL/GenBank/DDBJ whole genome shotgun (WGS) entry which is preliminary data.</text>
</comment>
<comment type="subcellular location">
    <subcellularLocation>
        <location evidence="3">Cytoplasm</location>
    </subcellularLocation>
</comment>
<dbReference type="InterPro" id="IPR027417">
    <property type="entry name" value="P-loop_NTPase"/>
</dbReference>
<dbReference type="InterPro" id="IPR023179">
    <property type="entry name" value="GTP-bd_ortho_bundle_sf"/>
</dbReference>
<evidence type="ECO:0000313" key="7">
    <source>
        <dbReference type="Proteomes" id="UP000077623"/>
    </source>
</evidence>
<evidence type="ECO:0000256" key="2">
    <source>
        <dbReference type="ARBA" id="ARBA00023134"/>
    </source>
</evidence>